<feature type="compositionally biased region" description="Pro residues" evidence="1">
    <location>
        <begin position="203"/>
        <end position="223"/>
    </location>
</feature>
<feature type="compositionally biased region" description="Low complexity" evidence="1">
    <location>
        <begin position="779"/>
        <end position="811"/>
    </location>
</feature>
<name>A0ABR1HHI1_9HYPO</name>
<feature type="compositionally biased region" description="Polar residues" evidence="1">
    <location>
        <begin position="413"/>
        <end position="423"/>
    </location>
</feature>
<proteinExistence type="predicted"/>
<feature type="compositionally biased region" description="Pro residues" evidence="1">
    <location>
        <begin position="292"/>
        <end position="306"/>
    </location>
</feature>
<feature type="compositionally biased region" description="Low complexity" evidence="1">
    <location>
        <begin position="344"/>
        <end position="363"/>
    </location>
</feature>
<feature type="compositionally biased region" description="Polar residues" evidence="1">
    <location>
        <begin position="668"/>
        <end position="679"/>
    </location>
</feature>
<feature type="region of interest" description="Disordered" evidence="1">
    <location>
        <begin position="1"/>
        <end position="554"/>
    </location>
</feature>
<accession>A0ABR1HHI1</accession>
<keyword evidence="3" id="KW-1185">Reference proteome</keyword>
<sequence length="854" mass="89181">MAHNPFNTYNPFAGANHPPPLFAELEAPSVAPLPTGAHQASDGGTVFEMPAEAVAPRKDVPRPATQQSPPEAADTGTNANPWPFYLEPGSGSPPAQDAADGKNESKTEAPTGKPAQPWPYHGPGAQGQHAAAEHQPVKESSGTYHSEGQGPMGQRYQEQNYARPQIPHGTRPPASAPSSPDPGNQHFLPYPAPLNLAHRPAKPASPPAFKPYAPPGAHDPPAPGVGVGRTQSQSTTHSTNSISYQPYRPHSPAGAAASGIVATGGSSSSSPATAAAAASQPYSTGTTTNPFYSPPPANSSAYPPPAKANVASRPPTAPPTAAPTATAGSVSNATLGSGPPSVTPTPTTAPTSPAPPVQSTVSPLTTPFQQPVQPHSGHTQPSPSSVTLPPASTPLSHPATPASTTAVPFAQPQYASTVPTQQYAPAKASTPATSTSMPGSAAGTPAYHSVQPVYPQAGNPDYNIPHPTYAPAASPPAQMTSPLPHHHTGPAALQQQSQVRPMTTEPQSASSSLPQSPPPPYSQTVPQRPGSQPPAAGNPSPYQLPSQGQGLPGQANLSAKAKFLTKGNLSKVSLLNKAKHLNKARFLTKDSLLPRINLLFKVKLPTKANLHTKVSLCTKGNLSKGSLLSRTNLFTKDNPLNKAITFLKVKLLRQAIIFLQPSYAPMSPSGQSIDQNPYNYTGPPLPPRPMHPNEQAHGTYGPAPGSFGSPAGYNPANYPPPPKTYYNPPPPALPARPSTGKLFTSANAKKWFDKTNQVLESKLAPMLQGPIDSRYRPGQNQQQTPQQNQHNQHNQPNQQAQQNQPHQYNQQAFHAPHLAPQFQGTPGTGPQPGMSGPQPGMPGPNQGHSGSQWW</sequence>
<feature type="compositionally biased region" description="Low complexity" evidence="1">
    <location>
        <begin position="701"/>
        <end position="716"/>
    </location>
</feature>
<organism evidence="2 3">
    <name type="scientific">Neonectria punicea</name>
    <dbReference type="NCBI Taxonomy" id="979145"/>
    <lineage>
        <taxon>Eukaryota</taxon>
        <taxon>Fungi</taxon>
        <taxon>Dikarya</taxon>
        <taxon>Ascomycota</taxon>
        <taxon>Pezizomycotina</taxon>
        <taxon>Sordariomycetes</taxon>
        <taxon>Hypocreomycetidae</taxon>
        <taxon>Hypocreales</taxon>
        <taxon>Nectriaceae</taxon>
        <taxon>Neonectria</taxon>
    </lineage>
</organism>
<feature type="compositionally biased region" description="Low complexity" evidence="1">
    <location>
        <begin position="172"/>
        <end position="182"/>
    </location>
</feature>
<feature type="compositionally biased region" description="Low complexity" evidence="1">
    <location>
        <begin position="543"/>
        <end position="554"/>
    </location>
</feature>
<feature type="compositionally biased region" description="Low complexity" evidence="1">
    <location>
        <begin position="831"/>
        <end position="847"/>
    </location>
</feature>
<feature type="region of interest" description="Disordered" evidence="1">
    <location>
        <begin position="769"/>
        <end position="854"/>
    </location>
</feature>
<dbReference type="Proteomes" id="UP001498476">
    <property type="component" value="Unassembled WGS sequence"/>
</dbReference>
<evidence type="ECO:0000313" key="2">
    <source>
        <dbReference type="EMBL" id="KAK7420643.1"/>
    </source>
</evidence>
<feature type="compositionally biased region" description="Polar residues" evidence="1">
    <location>
        <begin position="64"/>
        <end position="80"/>
    </location>
</feature>
<comment type="caution">
    <text evidence="2">The sequence shown here is derived from an EMBL/GenBank/DDBJ whole genome shotgun (WGS) entry which is preliminary data.</text>
</comment>
<feature type="region of interest" description="Disordered" evidence="1">
    <location>
        <begin position="667"/>
        <end position="740"/>
    </location>
</feature>
<feature type="compositionally biased region" description="Polar residues" evidence="1">
    <location>
        <begin position="1"/>
        <end position="10"/>
    </location>
</feature>
<dbReference type="EMBL" id="JAZAVJ010000028">
    <property type="protein sequence ID" value="KAK7420643.1"/>
    <property type="molecule type" value="Genomic_DNA"/>
</dbReference>
<feature type="compositionally biased region" description="Low complexity" evidence="1">
    <location>
        <begin position="121"/>
        <end position="130"/>
    </location>
</feature>
<feature type="compositionally biased region" description="Pro residues" evidence="1">
    <location>
        <begin position="717"/>
        <end position="734"/>
    </location>
</feature>
<feature type="compositionally biased region" description="Polar residues" evidence="1">
    <location>
        <begin position="364"/>
        <end position="387"/>
    </location>
</feature>
<feature type="compositionally biased region" description="Low complexity" evidence="1">
    <location>
        <begin position="424"/>
        <end position="444"/>
    </location>
</feature>
<feature type="compositionally biased region" description="Low complexity" evidence="1">
    <location>
        <begin position="228"/>
        <end position="243"/>
    </location>
</feature>
<gene>
    <name evidence="2" type="ORF">QQX98_002638</name>
</gene>
<dbReference type="PRINTS" id="PR01217">
    <property type="entry name" value="PRICHEXTENSN"/>
</dbReference>
<protein>
    <submittedName>
        <fullName evidence="2">Uncharacterized protein</fullName>
    </submittedName>
</protein>
<evidence type="ECO:0000256" key="1">
    <source>
        <dbReference type="SAM" id="MobiDB-lite"/>
    </source>
</evidence>
<feature type="compositionally biased region" description="Low complexity" evidence="1">
    <location>
        <begin position="251"/>
        <end position="291"/>
    </location>
</feature>
<evidence type="ECO:0000313" key="3">
    <source>
        <dbReference type="Proteomes" id="UP001498476"/>
    </source>
</evidence>
<reference evidence="2 3" key="1">
    <citation type="journal article" date="2025" name="Microbiol. Resour. Announc.">
        <title>Draft genome sequences for Neonectria magnoliae and Neonectria punicea, canker pathogens of Liriodendron tulipifera and Acer saccharum in West Virginia.</title>
        <authorList>
            <person name="Petronek H.M."/>
            <person name="Kasson M.T."/>
            <person name="Metheny A.M."/>
            <person name="Stauder C.M."/>
            <person name="Lovett B."/>
            <person name="Lynch S.C."/>
            <person name="Garnas J.R."/>
            <person name="Kasson L.R."/>
            <person name="Stajich J.E."/>
        </authorList>
    </citation>
    <scope>NUCLEOTIDE SEQUENCE [LARGE SCALE GENOMIC DNA]</scope>
    <source>
        <strain evidence="2 3">NRRL 64653</strain>
    </source>
</reference>
<feature type="compositionally biased region" description="Polar residues" evidence="1">
    <location>
        <begin position="493"/>
        <end position="505"/>
    </location>
</feature>